<evidence type="ECO:0000313" key="1">
    <source>
        <dbReference type="EMBL" id="KAJ8349397.1"/>
    </source>
</evidence>
<accession>A0A9Q1F266</accession>
<dbReference type="InterPro" id="IPR053134">
    <property type="entry name" value="RNA-dir_DNA_polymerase"/>
</dbReference>
<proteinExistence type="predicted"/>
<gene>
    <name evidence="1" type="ORF">SKAU_G00245270</name>
</gene>
<organism evidence="1 2">
    <name type="scientific">Synaphobranchus kaupii</name>
    <name type="common">Kaup's arrowtooth eel</name>
    <dbReference type="NCBI Taxonomy" id="118154"/>
    <lineage>
        <taxon>Eukaryota</taxon>
        <taxon>Metazoa</taxon>
        <taxon>Chordata</taxon>
        <taxon>Craniata</taxon>
        <taxon>Vertebrata</taxon>
        <taxon>Euteleostomi</taxon>
        <taxon>Actinopterygii</taxon>
        <taxon>Neopterygii</taxon>
        <taxon>Teleostei</taxon>
        <taxon>Anguilliformes</taxon>
        <taxon>Synaphobranchidae</taxon>
        <taxon>Synaphobranchus</taxon>
    </lineage>
</organism>
<dbReference type="Gene3D" id="3.30.70.270">
    <property type="match status" value="1"/>
</dbReference>
<keyword evidence="2" id="KW-1185">Reference proteome</keyword>
<evidence type="ECO:0008006" key="3">
    <source>
        <dbReference type="Google" id="ProtNLM"/>
    </source>
</evidence>
<dbReference type="PANTHER" id="PTHR24559:SF444">
    <property type="entry name" value="REVERSE TRANSCRIPTASE DOMAIN-CONTAINING PROTEIN"/>
    <property type="match status" value="1"/>
</dbReference>
<dbReference type="OrthoDB" id="420169at2759"/>
<dbReference type="InterPro" id="IPR043128">
    <property type="entry name" value="Rev_trsase/Diguanyl_cyclase"/>
</dbReference>
<comment type="caution">
    <text evidence="1">The sequence shown here is derived from an EMBL/GenBank/DDBJ whole genome shotgun (WGS) entry which is preliminary data.</text>
</comment>
<dbReference type="AlphaFoldDB" id="A0A9Q1F266"/>
<reference evidence="1" key="1">
    <citation type="journal article" date="2023" name="Science">
        <title>Genome structures resolve the early diversification of teleost fishes.</title>
        <authorList>
            <person name="Parey E."/>
            <person name="Louis A."/>
            <person name="Montfort J."/>
            <person name="Bouchez O."/>
            <person name="Roques C."/>
            <person name="Iampietro C."/>
            <person name="Lluch J."/>
            <person name="Castinel A."/>
            <person name="Donnadieu C."/>
            <person name="Desvignes T."/>
            <person name="Floi Bucao C."/>
            <person name="Jouanno E."/>
            <person name="Wen M."/>
            <person name="Mejri S."/>
            <person name="Dirks R."/>
            <person name="Jansen H."/>
            <person name="Henkel C."/>
            <person name="Chen W.J."/>
            <person name="Zahm M."/>
            <person name="Cabau C."/>
            <person name="Klopp C."/>
            <person name="Thompson A.W."/>
            <person name="Robinson-Rechavi M."/>
            <person name="Braasch I."/>
            <person name="Lecointre G."/>
            <person name="Bobe J."/>
            <person name="Postlethwait J.H."/>
            <person name="Berthelot C."/>
            <person name="Roest Crollius H."/>
            <person name="Guiguen Y."/>
        </authorList>
    </citation>
    <scope>NUCLEOTIDE SEQUENCE</scope>
    <source>
        <strain evidence="1">WJC10195</strain>
    </source>
</reference>
<dbReference type="EMBL" id="JAINUF010000009">
    <property type="protein sequence ID" value="KAJ8349397.1"/>
    <property type="molecule type" value="Genomic_DNA"/>
</dbReference>
<evidence type="ECO:0000313" key="2">
    <source>
        <dbReference type="Proteomes" id="UP001152622"/>
    </source>
</evidence>
<name>A0A9Q1F266_SYNKA</name>
<dbReference type="Proteomes" id="UP001152622">
    <property type="component" value="Chromosome 9"/>
</dbReference>
<dbReference type="Gene3D" id="3.10.10.10">
    <property type="entry name" value="HIV Type 1 Reverse Transcriptase, subunit A, domain 1"/>
    <property type="match status" value="1"/>
</dbReference>
<dbReference type="InterPro" id="IPR043502">
    <property type="entry name" value="DNA/RNA_pol_sf"/>
</dbReference>
<dbReference type="SUPFAM" id="SSF56672">
    <property type="entry name" value="DNA/RNA polymerases"/>
    <property type="match status" value="1"/>
</dbReference>
<protein>
    <recommendedName>
        <fullName evidence="3">Reverse transcriptase domain-containing protein</fullName>
    </recommendedName>
</protein>
<sequence>MLLRRGRSRPGISVKAESLGRQKLICKPLCAPEGGSTQSEVQHQDARLCNAWSQVRVVEGVQQGEGLLPQGYFLMKNGLLYYLVHRRGYWKVLLAQADWQKMAFSTPVGQYQYHALLFGLHGPPAFQGLMDIVLRPMQRFAAVYLDDVVIHSATWEEHLDL</sequence>
<dbReference type="PANTHER" id="PTHR24559">
    <property type="entry name" value="TRANSPOSON TY3-I GAG-POL POLYPROTEIN"/>
    <property type="match status" value="1"/>
</dbReference>